<reference evidence="2" key="1">
    <citation type="submission" date="2020-10" db="EMBL/GenBank/DDBJ databases">
        <authorList>
            <person name="Gilroy R."/>
        </authorList>
    </citation>
    <scope>NUCLEOTIDE SEQUENCE</scope>
    <source>
        <strain evidence="2">ChiSxjej1B13-7958</strain>
    </source>
</reference>
<reference evidence="2" key="2">
    <citation type="journal article" date="2021" name="PeerJ">
        <title>Extensive microbial diversity within the chicken gut microbiome revealed by metagenomics and culture.</title>
        <authorList>
            <person name="Gilroy R."/>
            <person name="Ravi A."/>
            <person name="Getino M."/>
            <person name="Pursley I."/>
            <person name="Horton D.L."/>
            <person name="Alikhan N.F."/>
            <person name="Baker D."/>
            <person name="Gharbi K."/>
            <person name="Hall N."/>
            <person name="Watson M."/>
            <person name="Adriaenssens E.M."/>
            <person name="Foster-Nyarko E."/>
            <person name="Jarju S."/>
            <person name="Secka A."/>
            <person name="Antonio M."/>
            <person name="Oren A."/>
            <person name="Chaudhuri R.R."/>
            <person name="La Ragione R."/>
            <person name="Hildebrand F."/>
            <person name="Pallen M.J."/>
        </authorList>
    </citation>
    <scope>NUCLEOTIDE SEQUENCE</scope>
    <source>
        <strain evidence="2">ChiSxjej1B13-7958</strain>
    </source>
</reference>
<proteinExistence type="predicted"/>
<keyword evidence="1" id="KW-1133">Transmembrane helix</keyword>
<feature type="transmembrane region" description="Helical" evidence="1">
    <location>
        <begin position="6"/>
        <end position="22"/>
    </location>
</feature>
<keyword evidence="1" id="KW-0472">Membrane</keyword>
<dbReference type="PANTHER" id="PTHR36111:SF2">
    <property type="entry name" value="INNER MEMBRANE PROTEIN"/>
    <property type="match status" value="1"/>
</dbReference>
<evidence type="ECO:0000313" key="3">
    <source>
        <dbReference type="Proteomes" id="UP000824242"/>
    </source>
</evidence>
<gene>
    <name evidence="2" type="ORF">IAB89_06045</name>
</gene>
<dbReference type="InterPro" id="IPR007563">
    <property type="entry name" value="DUF554"/>
</dbReference>
<protein>
    <submittedName>
        <fullName evidence="2">DUF554 domain-containing protein</fullName>
    </submittedName>
</protein>
<name>A0A9D1DE17_9FIRM</name>
<dbReference type="AlphaFoldDB" id="A0A9D1DE17"/>
<dbReference type="PANTHER" id="PTHR36111">
    <property type="entry name" value="INNER MEMBRANE PROTEIN-RELATED"/>
    <property type="match status" value="1"/>
</dbReference>
<dbReference type="EMBL" id="DVGZ01000060">
    <property type="protein sequence ID" value="HIR47206.1"/>
    <property type="molecule type" value="Genomic_DNA"/>
</dbReference>
<dbReference type="Proteomes" id="UP000824242">
    <property type="component" value="Unassembled WGS sequence"/>
</dbReference>
<keyword evidence="1" id="KW-0812">Transmembrane</keyword>
<feature type="transmembrane region" description="Helical" evidence="1">
    <location>
        <begin position="59"/>
        <end position="79"/>
    </location>
</feature>
<feature type="transmembrane region" description="Helical" evidence="1">
    <location>
        <begin position="214"/>
        <end position="231"/>
    </location>
</feature>
<comment type="caution">
    <text evidence="2">The sequence shown here is derived from an EMBL/GenBank/DDBJ whole genome shotgun (WGS) entry which is preliminary data.</text>
</comment>
<organism evidence="2 3">
    <name type="scientific">Candidatus Caccousia avicola</name>
    <dbReference type="NCBI Taxonomy" id="2840721"/>
    <lineage>
        <taxon>Bacteria</taxon>
        <taxon>Bacillati</taxon>
        <taxon>Bacillota</taxon>
        <taxon>Clostridia</taxon>
        <taxon>Eubacteriales</taxon>
        <taxon>Oscillospiraceae</taxon>
        <taxon>Oscillospiraceae incertae sedis</taxon>
        <taxon>Candidatus Caccousia</taxon>
    </lineage>
</organism>
<sequence>MPIGVIVNVLSVVLGGLLGALAGHKLPDSLKKELNVAFGVCAMGIGIPSIVLMKNMPAVIFAVVAGTAIGLACHLGLLIRRGAELLQKPIARLFPAKGESEEFSSSLVTLLVLFCASGTGIYGTLSSGMTGDHTLLIAKSVLDLFTAAVFACNLGIVASAVAVPQLIIFLLLFFGARLIFPLTTPDMIDDFKACGGILMLATGFRMAKIKEFPVADMIPAMVLAMPVSWAWSQWVLPLLS</sequence>
<feature type="transmembrane region" description="Helical" evidence="1">
    <location>
        <begin position="107"/>
        <end position="125"/>
    </location>
</feature>
<evidence type="ECO:0000313" key="2">
    <source>
        <dbReference type="EMBL" id="HIR47206.1"/>
    </source>
</evidence>
<accession>A0A9D1DE17</accession>
<evidence type="ECO:0000256" key="1">
    <source>
        <dbReference type="SAM" id="Phobius"/>
    </source>
</evidence>
<dbReference type="Pfam" id="PF04474">
    <property type="entry name" value="DUF554"/>
    <property type="match status" value="1"/>
</dbReference>
<feature type="transmembrane region" description="Helical" evidence="1">
    <location>
        <begin position="145"/>
        <end position="174"/>
    </location>
</feature>
<feature type="transmembrane region" description="Helical" evidence="1">
    <location>
        <begin position="34"/>
        <end position="53"/>
    </location>
</feature>